<proteinExistence type="inferred from homology"/>
<dbReference type="CDD" id="cd06578">
    <property type="entry name" value="HemD"/>
    <property type="match status" value="1"/>
</dbReference>
<dbReference type="PANTHER" id="PTHR38042:SF1">
    <property type="entry name" value="UROPORPHYRINOGEN-III SYNTHASE, CHLOROPLASTIC"/>
    <property type="match status" value="1"/>
</dbReference>
<comment type="function">
    <text evidence="6 9">Catalyzes cyclization of the linear tetrapyrrole, hydroxymethylbilane, to the macrocyclic uroporphyrinogen III.</text>
</comment>
<dbReference type="SUPFAM" id="SSF69618">
    <property type="entry name" value="HemD-like"/>
    <property type="match status" value="1"/>
</dbReference>
<protein>
    <recommendedName>
        <fullName evidence="7 9">Uroporphyrinogen-III synthase</fullName>
        <ecNumber evidence="3 9">4.2.1.75</ecNumber>
    </recommendedName>
</protein>
<evidence type="ECO:0000256" key="4">
    <source>
        <dbReference type="ARBA" id="ARBA00023239"/>
    </source>
</evidence>
<comment type="similarity">
    <text evidence="2 9">Belongs to the uroporphyrinogen-III synthase family.</text>
</comment>
<dbReference type="Gene3D" id="3.40.50.10090">
    <property type="match status" value="2"/>
</dbReference>
<dbReference type="InterPro" id="IPR036108">
    <property type="entry name" value="4pyrrol_syn_uPrphyn_synt_sf"/>
</dbReference>
<evidence type="ECO:0000256" key="1">
    <source>
        <dbReference type="ARBA" id="ARBA00004772"/>
    </source>
</evidence>
<dbReference type="InterPro" id="IPR039793">
    <property type="entry name" value="UROS/Hem4"/>
</dbReference>
<comment type="catalytic activity">
    <reaction evidence="8 9">
        <text>hydroxymethylbilane = uroporphyrinogen III + H2O</text>
        <dbReference type="Rhea" id="RHEA:18965"/>
        <dbReference type="ChEBI" id="CHEBI:15377"/>
        <dbReference type="ChEBI" id="CHEBI:57308"/>
        <dbReference type="ChEBI" id="CHEBI:57845"/>
        <dbReference type="EC" id="4.2.1.75"/>
    </reaction>
</comment>
<comment type="pathway">
    <text evidence="1 9">Porphyrin-containing compound metabolism; protoporphyrin-IX biosynthesis; coproporphyrinogen-III from 5-aminolevulinate: step 3/4.</text>
</comment>
<accession>A0ABT9YKA6</accession>
<keyword evidence="12" id="KW-1185">Reference proteome</keyword>
<gene>
    <name evidence="11" type="ORF">J2S05_002827</name>
</gene>
<evidence type="ECO:0000259" key="10">
    <source>
        <dbReference type="Pfam" id="PF02602"/>
    </source>
</evidence>
<dbReference type="EMBL" id="JAUSUA010000004">
    <property type="protein sequence ID" value="MDQ0208018.1"/>
    <property type="molecule type" value="Genomic_DNA"/>
</dbReference>
<dbReference type="EC" id="4.2.1.75" evidence="3 9"/>
<evidence type="ECO:0000313" key="11">
    <source>
        <dbReference type="EMBL" id="MDQ0208018.1"/>
    </source>
</evidence>
<evidence type="ECO:0000313" key="12">
    <source>
        <dbReference type="Proteomes" id="UP001225034"/>
    </source>
</evidence>
<evidence type="ECO:0000256" key="7">
    <source>
        <dbReference type="ARBA" id="ARBA00040167"/>
    </source>
</evidence>
<organism evidence="11 12">
    <name type="scientific">Alkalicoccobacillus murimartini</name>
    <dbReference type="NCBI Taxonomy" id="171685"/>
    <lineage>
        <taxon>Bacteria</taxon>
        <taxon>Bacillati</taxon>
        <taxon>Bacillota</taxon>
        <taxon>Bacilli</taxon>
        <taxon>Bacillales</taxon>
        <taxon>Bacillaceae</taxon>
        <taxon>Alkalicoccobacillus</taxon>
    </lineage>
</organism>
<dbReference type="Pfam" id="PF02602">
    <property type="entry name" value="HEM4"/>
    <property type="match status" value="1"/>
</dbReference>
<dbReference type="Proteomes" id="UP001225034">
    <property type="component" value="Unassembled WGS sequence"/>
</dbReference>
<dbReference type="RefSeq" id="WP_306983757.1">
    <property type="nucleotide sequence ID" value="NZ_JAUSUA010000004.1"/>
</dbReference>
<evidence type="ECO:0000256" key="5">
    <source>
        <dbReference type="ARBA" id="ARBA00023244"/>
    </source>
</evidence>
<evidence type="ECO:0000256" key="3">
    <source>
        <dbReference type="ARBA" id="ARBA00013109"/>
    </source>
</evidence>
<evidence type="ECO:0000256" key="9">
    <source>
        <dbReference type="RuleBase" id="RU366031"/>
    </source>
</evidence>
<keyword evidence="4 9" id="KW-0456">Lyase</keyword>
<name>A0ABT9YKA6_9BACI</name>
<evidence type="ECO:0000256" key="2">
    <source>
        <dbReference type="ARBA" id="ARBA00008133"/>
    </source>
</evidence>
<evidence type="ECO:0000256" key="6">
    <source>
        <dbReference type="ARBA" id="ARBA00037589"/>
    </source>
</evidence>
<dbReference type="PANTHER" id="PTHR38042">
    <property type="entry name" value="UROPORPHYRINOGEN-III SYNTHASE, CHLOROPLASTIC"/>
    <property type="match status" value="1"/>
</dbReference>
<comment type="caution">
    <text evidence="11">The sequence shown here is derived from an EMBL/GenBank/DDBJ whole genome shotgun (WGS) entry which is preliminary data.</text>
</comment>
<sequence>MTHNSLHGATVLVTRAAHQATRFVEQIEQAGGVAVEVPLIHVKKATNQKRIQHVIATLKSYKWVVFTSANGVRFFLDQLTDVELRQLRLSASIATVGSSTAKVLTQYGLVSKLMPKKYEAQSLAEELLQQTSKDDSILLARGNLARPILAQTLEQAGRKITDVPVYETYFSTDSKEAIKALQDQGTRLDFLTFTSPSTVSRYVEIAKQLTGKVDLLFPKANVVCIGTVTAEEARRNGLSVAAVPRTFTTEAMVEELVRLKRRDLV</sequence>
<evidence type="ECO:0000256" key="8">
    <source>
        <dbReference type="ARBA" id="ARBA00048617"/>
    </source>
</evidence>
<dbReference type="InterPro" id="IPR003754">
    <property type="entry name" value="4pyrrol_synth_uPrphyn_synth"/>
</dbReference>
<feature type="domain" description="Tetrapyrrole biosynthesis uroporphyrinogen III synthase" evidence="10">
    <location>
        <begin position="22"/>
        <end position="254"/>
    </location>
</feature>
<keyword evidence="5 9" id="KW-0627">Porphyrin biosynthesis</keyword>
<reference evidence="11 12" key="1">
    <citation type="submission" date="2023-07" db="EMBL/GenBank/DDBJ databases">
        <title>Genomic Encyclopedia of Type Strains, Phase IV (KMG-IV): sequencing the most valuable type-strain genomes for metagenomic binning, comparative biology and taxonomic classification.</title>
        <authorList>
            <person name="Goeker M."/>
        </authorList>
    </citation>
    <scope>NUCLEOTIDE SEQUENCE [LARGE SCALE GENOMIC DNA]</scope>
    <source>
        <strain evidence="11 12">DSM 19154</strain>
    </source>
</reference>